<proteinExistence type="inferred from homology"/>
<protein>
    <recommendedName>
        <fullName evidence="1">Inhibitor of hydrogen peroxide resistance</fullName>
    </recommendedName>
</protein>
<dbReference type="InterPro" id="IPR041687">
    <property type="entry name" value="HTH_46"/>
</dbReference>
<reference evidence="3 4" key="1">
    <citation type="submission" date="2021-06" db="EMBL/GenBank/DDBJ databases">
        <title>Leclercia pneumoniae sp. nov.</title>
        <authorList>
            <person name="Hoenemann M."/>
            <person name="Viehweger A."/>
            <person name="Dietze N."/>
        </authorList>
    </citation>
    <scope>NUCLEOTIDE SEQUENCE [LARGE SCALE GENOMIC DNA]</scope>
    <source>
        <strain evidence="4">49125</strain>
    </source>
</reference>
<evidence type="ECO:0000313" key="3">
    <source>
        <dbReference type="EMBL" id="QWW78786.1"/>
    </source>
</evidence>
<dbReference type="InterPro" id="IPR034719">
    <property type="entry name" value="IprA"/>
</dbReference>
<sequence length="208" mass="23970">MNRYAKSVPEFSRLEKCLFDHSKTFKLAGQHSVFGEVFEEEQFALLLQTGTLAIHRQQDDLLMEIVTAPYIFGINAGMMGCSTEYKLITHSPCTGFYLPAATARTLIQQAGLWREAFCWLSWHHRVMEIRDKQLVGNNSYSQIRSTLLDMAQWDETLRMRVGVMNYIQRRTRISRSVVAEVLAALRQGNYINMVRGKLVSINRLPAEY</sequence>
<dbReference type="Pfam" id="PF15977">
    <property type="entry name" value="HTH_46"/>
    <property type="match status" value="1"/>
</dbReference>
<accession>A0ABX8JT15</accession>
<evidence type="ECO:0000313" key="4">
    <source>
        <dbReference type="Proteomes" id="UP000683497"/>
    </source>
</evidence>
<comment type="similarity">
    <text evidence="1">Belongs to the IprA family.</text>
</comment>
<dbReference type="RefSeq" id="WP_207293079.1">
    <property type="nucleotide sequence ID" value="NZ_CP071383.1"/>
</dbReference>
<dbReference type="Proteomes" id="UP000683497">
    <property type="component" value="Chromosome"/>
</dbReference>
<feature type="domain" description="IprA winged helix-turn-helix" evidence="2">
    <location>
        <begin position="139"/>
        <end position="205"/>
    </location>
</feature>
<evidence type="ECO:0000256" key="1">
    <source>
        <dbReference type="HAMAP-Rule" id="MF_02072"/>
    </source>
</evidence>
<feature type="DNA-binding region" description="H-T-H motif" evidence="1">
    <location>
        <begin position="164"/>
        <end position="183"/>
    </location>
</feature>
<dbReference type="HAMAP" id="MF_02072">
    <property type="entry name" value="IprA"/>
    <property type="match status" value="1"/>
</dbReference>
<organism evidence="3 4">
    <name type="scientific">Leclercia pneumoniae</name>
    <dbReference type="NCBI Taxonomy" id="2815358"/>
    <lineage>
        <taxon>Bacteria</taxon>
        <taxon>Pseudomonadati</taxon>
        <taxon>Pseudomonadota</taxon>
        <taxon>Gammaproteobacteria</taxon>
        <taxon>Enterobacterales</taxon>
        <taxon>Enterobacteriaceae</taxon>
        <taxon>Leclercia</taxon>
    </lineage>
</organism>
<name>A0ABX8JT15_9ENTR</name>
<keyword evidence="1" id="KW-0346">Stress response</keyword>
<evidence type="ECO:0000259" key="2">
    <source>
        <dbReference type="Pfam" id="PF15977"/>
    </source>
</evidence>
<dbReference type="EMBL" id="CP076838">
    <property type="protein sequence ID" value="QWW78786.1"/>
    <property type="molecule type" value="Genomic_DNA"/>
</dbReference>
<comment type="function">
    <text evidence="1">Involved in oxidative stress resistance.</text>
</comment>
<gene>
    <name evidence="1" type="primary">iprA</name>
    <name evidence="3" type="ORF">KQ929_16270</name>
</gene>
<keyword evidence="4" id="KW-1185">Reference proteome</keyword>